<feature type="transmembrane region" description="Helical" evidence="1">
    <location>
        <begin position="93"/>
        <end position="113"/>
    </location>
</feature>
<dbReference type="PANTHER" id="PTHR23028">
    <property type="entry name" value="ACETYLTRANSFERASE"/>
    <property type="match status" value="1"/>
</dbReference>
<feature type="transmembrane region" description="Helical" evidence="1">
    <location>
        <begin position="232"/>
        <end position="248"/>
    </location>
</feature>
<feature type="transmembrane region" description="Helical" evidence="1">
    <location>
        <begin position="155"/>
        <end position="174"/>
    </location>
</feature>
<protein>
    <submittedName>
        <fullName evidence="3">Acyltransferase</fullName>
    </submittedName>
</protein>
<evidence type="ECO:0000256" key="1">
    <source>
        <dbReference type="SAM" id="Phobius"/>
    </source>
</evidence>
<evidence type="ECO:0000259" key="2">
    <source>
        <dbReference type="Pfam" id="PF01757"/>
    </source>
</evidence>
<dbReference type="Proteomes" id="UP000075187">
    <property type="component" value="Chromosome"/>
</dbReference>
<feature type="transmembrane region" description="Helical" evidence="1">
    <location>
        <begin position="312"/>
        <end position="329"/>
    </location>
</feature>
<sequence>MMRTLADLFVGKNNNLTFIRLVAALSVIYGHTSAIVAGAPADWVAVTTGYAFLGGVAVDLFFLISGFLVTASILNSGVKNYVISRVLRIYPALWVNLILVTFVLGGIVTTLSLSDYLTSREVWTYFKGLAFTYQGGFFLPGVFTQNHDQAVNGSIWSVLIEVWLYIVVLFFYVFGVMRSRAVFNTVFFVLIVVIWNDKTFLPASISGATMLHVCLLFYIGSFLYINRDSIPVSPYFLLIALFLAGITLGTDKFVFGYILLLVTFFCTVSFLKQFAWMDKWGDYSYGVYLYGWPAQQFVAWAFPDFTGNQNCLAASIIALACGIASWHLIEKRALRLKKHFFKKTKSSAINSGLNTQGASI</sequence>
<feature type="transmembrane region" description="Helical" evidence="1">
    <location>
        <begin position="50"/>
        <end position="73"/>
    </location>
</feature>
<name>A0ABM5ZRD1_9PSED</name>
<dbReference type="Pfam" id="PF01757">
    <property type="entry name" value="Acyl_transf_3"/>
    <property type="match status" value="1"/>
</dbReference>
<proteinExistence type="predicted"/>
<dbReference type="PANTHER" id="PTHR23028:SF53">
    <property type="entry name" value="ACYL_TRANSF_3 DOMAIN-CONTAINING PROTEIN"/>
    <property type="match status" value="1"/>
</dbReference>
<dbReference type="GO" id="GO:0016746">
    <property type="term" value="F:acyltransferase activity"/>
    <property type="evidence" value="ECO:0007669"/>
    <property type="project" value="UniProtKB-KW"/>
</dbReference>
<keyword evidence="4" id="KW-1185">Reference proteome</keyword>
<keyword evidence="3" id="KW-0808">Transferase</keyword>
<feature type="transmembrane region" description="Helical" evidence="1">
    <location>
        <begin position="18"/>
        <end position="38"/>
    </location>
</feature>
<gene>
    <name evidence="3" type="ORF">AWU82_24250</name>
</gene>
<dbReference type="InterPro" id="IPR002656">
    <property type="entry name" value="Acyl_transf_3_dom"/>
</dbReference>
<organism evidence="3 4">
    <name type="scientific">Pseudomonas glycinae</name>
    <dbReference type="NCBI Taxonomy" id="1785145"/>
    <lineage>
        <taxon>Bacteria</taxon>
        <taxon>Pseudomonadati</taxon>
        <taxon>Pseudomonadota</taxon>
        <taxon>Gammaproteobacteria</taxon>
        <taxon>Pseudomonadales</taxon>
        <taxon>Pseudomonadaceae</taxon>
        <taxon>Pseudomonas</taxon>
    </lineage>
</organism>
<feature type="transmembrane region" description="Helical" evidence="1">
    <location>
        <begin position="181"/>
        <end position="197"/>
    </location>
</feature>
<evidence type="ECO:0000313" key="3">
    <source>
        <dbReference type="EMBL" id="AMQ86315.2"/>
    </source>
</evidence>
<accession>A0ABM5ZRD1</accession>
<dbReference type="EMBL" id="CP014205">
    <property type="protein sequence ID" value="AMQ86315.2"/>
    <property type="molecule type" value="Genomic_DNA"/>
</dbReference>
<feature type="transmembrane region" description="Helical" evidence="1">
    <location>
        <begin position="254"/>
        <end position="271"/>
    </location>
</feature>
<keyword evidence="1" id="KW-0472">Membrane</keyword>
<keyword evidence="1" id="KW-1133">Transmembrane helix</keyword>
<feature type="transmembrane region" description="Helical" evidence="1">
    <location>
        <begin position="125"/>
        <end position="143"/>
    </location>
</feature>
<reference evidence="3" key="1">
    <citation type="submission" date="2017-12" db="EMBL/GenBank/DDBJ databases">
        <title>Pseudomonas sp. MS586 complete sequence.</title>
        <authorList>
            <person name="Lu S."/>
            <person name="Deng P."/>
        </authorList>
    </citation>
    <scope>NUCLEOTIDE SEQUENCE</scope>
    <source>
        <strain evidence="3">MS586</strain>
    </source>
</reference>
<feature type="domain" description="Acyltransferase 3" evidence="2">
    <location>
        <begin position="14"/>
        <end position="321"/>
    </location>
</feature>
<dbReference type="InterPro" id="IPR050879">
    <property type="entry name" value="Acyltransferase_3"/>
</dbReference>
<evidence type="ECO:0000313" key="4">
    <source>
        <dbReference type="Proteomes" id="UP000075187"/>
    </source>
</evidence>
<keyword evidence="3" id="KW-0012">Acyltransferase</keyword>
<keyword evidence="1" id="KW-0812">Transmembrane</keyword>
<feature type="transmembrane region" description="Helical" evidence="1">
    <location>
        <begin position="203"/>
        <end position="225"/>
    </location>
</feature>